<accession>A0A328TQM5</accession>
<evidence type="ECO:0000313" key="2">
    <source>
        <dbReference type="Proteomes" id="UP000244334"/>
    </source>
</evidence>
<dbReference type="AlphaFoldDB" id="A0A328TQM5"/>
<protein>
    <submittedName>
        <fullName evidence="1">Uncharacterized protein</fullName>
    </submittedName>
</protein>
<proteinExistence type="predicted"/>
<evidence type="ECO:0000313" key="1">
    <source>
        <dbReference type="EMBL" id="RAP70116.1"/>
    </source>
</evidence>
<reference evidence="1" key="1">
    <citation type="submission" date="2018-04" db="EMBL/GenBank/DDBJ databases">
        <title>Genomes of the Obligate Erwinia dacicola and Facultative Enterobacter sp. OLF Endosymbionts of the Olive Fruit fly, Bactrocera oleae.</title>
        <authorList>
            <person name="Estes A.M."/>
            <person name="Hearn D.J."/>
            <person name="Agarwal S."/>
            <person name="Pierson E.A."/>
            <person name="Dunning-Hotopp J.C."/>
        </authorList>
    </citation>
    <scope>NUCLEOTIDE SEQUENCE [LARGE SCALE GENOMIC DNA]</scope>
    <source>
        <strain evidence="1">Oroville</strain>
    </source>
</reference>
<dbReference type="Proteomes" id="UP000244334">
    <property type="component" value="Unassembled WGS sequence"/>
</dbReference>
<organism evidence="1 2">
    <name type="scientific">Candidatus Erwinia dacicola</name>
    <dbReference type="NCBI Taxonomy" id="252393"/>
    <lineage>
        <taxon>Bacteria</taxon>
        <taxon>Pseudomonadati</taxon>
        <taxon>Pseudomonadota</taxon>
        <taxon>Gammaproteobacteria</taxon>
        <taxon>Enterobacterales</taxon>
        <taxon>Erwiniaceae</taxon>
        <taxon>Erwinia</taxon>
    </lineage>
</organism>
<keyword evidence="2" id="KW-1185">Reference proteome</keyword>
<sequence length="38" mass="4503">MFLTTLSVNHQLYVGNQDAEWSHLNEIHVQFSEKRSDQ</sequence>
<gene>
    <name evidence="1" type="ORF">ACZ87_03087</name>
</gene>
<comment type="caution">
    <text evidence="1">The sequence shown here is derived from an EMBL/GenBank/DDBJ whole genome shotgun (WGS) entry which is preliminary data.</text>
</comment>
<dbReference type="EMBL" id="LJAM02000456">
    <property type="protein sequence ID" value="RAP70116.1"/>
    <property type="molecule type" value="Genomic_DNA"/>
</dbReference>
<name>A0A328TQM5_9GAMM</name>